<organism evidence="2 3">
    <name type="scientific">Fusarium equiseti</name>
    <name type="common">Fusarium scirpi</name>
    <dbReference type="NCBI Taxonomy" id="61235"/>
    <lineage>
        <taxon>Eukaryota</taxon>
        <taxon>Fungi</taxon>
        <taxon>Dikarya</taxon>
        <taxon>Ascomycota</taxon>
        <taxon>Pezizomycotina</taxon>
        <taxon>Sordariomycetes</taxon>
        <taxon>Hypocreomycetidae</taxon>
        <taxon>Hypocreales</taxon>
        <taxon>Nectriaceae</taxon>
        <taxon>Fusarium</taxon>
        <taxon>Fusarium incarnatum-equiseti species complex</taxon>
    </lineage>
</organism>
<evidence type="ECO:0000313" key="3">
    <source>
        <dbReference type="Proteomes" id="UP001152024"/>
    </source>
</evidence>
<keyword evidence="3" id="KW-1185">Reference proteome</keyword>
<gene>
    <name evidence="2" type="ORF">NW768_012078</name>
</gene>
<sequence length="194" mass="22310">MNETCHLAEHLTRFRQNKEDLPDDFLESCEELGNKLQSWRFESENMTSFHGSGDFRMAVFSQQAQAWHAATLVYYYTCIEDVGRADLILEVDHTAAYIQVAEDIKSTPEAVGEGESMAPITWPAFIASCNATSDRRDVWKRNWERMLCYQLENVGNQWEIVQQIWKILDAAESQGKYLSWTEAYGMVGINILPV</sequence>
<protein>
    <submittedName>
        <fullName evidence="2">Uncharacterized protein</fullName>
    </submittedName>
</protein>
<dbReference type="Pfam" id="PF11951">
    <property type="entry name" value="Fungal_trans_2"/>
    <property type="match status" value="1"/>
</dbReference>
<comment type="caution">
    <text evidence="2">The sequence shown here is derived from an EMBL/GenBank/DDBJ whole genome shotgun (WGS) entry which is preliminary data.</text>
</comment>
<dbReference type="InterPro" id="IPR021858">
    <property type="entry name" value="Fun_TF"/>
</dbReference>
<evidence type="ECO:0000313" key="2">
    <source>
        <dbReference type="EMBL" id="KAJ4110318.1"/>
    </source>
</evidence>
<reference evidence="2" key="1">
    <citation type="submission" date="2022-09" db="EMBL/GenBank/DDBJ databases">
        <title>Fusarium specimens isolated from Avocado Roots.</title>
        <authorList>
            <person name="Stajich J."/>
            <person name="Roper C."/>
            <person name="Heimlech-Rivalta G."/>
        </authorList>
    </citation>
    <scope>NUCLEOTIDE SEQUENCE</scope>
    <source>
        <strain evidence="2">CF00095</strain>
    </source>
</reference>
<accession>A0ABQ8QW03</accession>
<dbReference type="EMBL" id="JAOQBH010000036">
    <property type="protein sequence ID" value="KAJ4110318.1"/>
    <property type="molecule type" value="Genomic_DNA"/>
</dbReference>
<keyword evidence="1" id="KW-0539">Nucleus</keyword>
<name>A0ABQ8QW03_FUSEQ</name>
<proteinExistence type="predicted"/>
<dbReference type="Proteomes" id="UP001152024">
    <property type="component" value="Unassembled WGS sequence"/>
</dbReference>
<evidence type="ECO:0000256" key="1">
    <source>
        <dbReference type="ARBA" id="ARBA00023242"/>
    </source>
</evidence>